<gene>
    <name evidence="9" type="ORF">BD809_11130</name>
</gene>
<evidence type="ECO:0000256" key="6">
    <source>
        <dbReference type="RuleBase" id="RU000716"/>
    </source>
</evidence>
<dbReference type="InterPro" id="IPR000838">
    <property type="entry name" value="RNA_pol_sigma70_ECF_CS"/>
</dbReference>
<dbReference type="InterPro" id="IPR014284">
    <property type="entry name" value="RNA_pol_sigma-70_dom"/>
</dbReference>
<dbReference type="SUPFAM" id="SSF88946">
    <property type="entry name" value="Sigma2 domain of RNA polymerase sigma factors"/>
    <property type="match status" value="1"/>
</dbReference>
<dbReference type="PANTHER" id="PTHR43133">
    <property type="entry name" value="RNA POLYMERASE ECF-TYPE SIGMA FACTO"/>
    <property type="match status" value="1"/>
</dbReference>
<feature type="domain" description="RNA polymerase sigma factor 70 region 4 type 2" evidence="8">
    <location>
        <begin position="124"/>
        <end position="176"/>
    </location>
</feature>
<keyword evidence="5 6" id="KW-0804">Transcription</keyword>
<dbReference type="Pfam" id="PF08281">
    <property type="entry name" value="Sigma70_r4_2"/>
    <property type="match status" value="1"/>
</dbReference>
<sequence length="196" mass="22823">MDHQSDQYHIDAILAGDIDAYAILIERYQNFIYTLVIRMVRNHEIAEEIAQDTFIKAYLSLAGFEGKSKFSSWLYTIAYRKSLDYLKAKKRQATPVDIDSDLTAHIIEDVKNAFQLLEDKERKEIIKNAILKLSEMEASLITLFYFEEKDIKEISSITGMSPSNIKVKLHRSRKKLYTLLKSYHVSENRIPNERAI</sequence>
<dbReference type="InterPro" id="IPR039425">
    <property type="entry name" value="RNA_pol_sigma-70-like"/>
</dbReference>
<evidence type="ECO:0000256" key="2">
    <source>
        <dbReference type="ARBA" id="ARBA00023015"/>
    </source>
</evidence>
<dbReference type="GO" id="GO:0006352">
    <property type="term" value="P:DNA-templated transcription initiation"/>
    <property type="evidence" value="ECO:0007669"/>
    <property type="project" value="InterPro"/>
</dbReference>
<dbReference type="EMBL" id="VNHU01000011">
    <property type="protein sequence ID" value="TYP70862.1"/>
    <property type="molecule type" value="Genomic_DNA"/>
</dbReference>
<dbReference type="Pfam" id="PF04542">
    <property type="entry name" value="Sigma70_r2"/>
    <property type="match status" value="1"/>
</dbReference>
<dbReference type="RefSeq" id="WP_148783568.1">
    <property type="nucleotide sequence ID" value="NZ_VNHU01000011.1"/>
</dbReference>
<dbReference type="InterPro" id="IPR036388">
    <property type="entry name" value="WH-like_DNA-bd_sf"/>
</dbReference>
<dbReference type="GO" id="GO:0003677">
    <property type="term" value="F:DNA binding"/>
    <property type="evidence" value="ECO:0007669"/>
    <property type="project" value="UniProtKB-KW"/>
</dbReference>
<dbReference type="SUPFAM" id="SSF88659">
    <property type="entry name" value="Sigma3 and sigma4 domains of RNA polymerase sigma factors"/>
    <property type="match status" value="1"/>
</dbReference>
<name>A0A5S5BXF2_9FLAO</name>
<keyword evidence="4 6" id="KW-0238">DNA-binding</keyword>
<dbReference type="InterPro" id="IPR007627">
    <property type="entry name" value="RNA_pol_sigma70_r2"/>
</dbReference>
<proteinExistence type="inferred from homology"/>
<comment type="caution">
    <text evidence="9">The sequence shown here is derived from an EMBL/GenBank/DDBJ whole genome shotgun (WGS) entry which is preliminary data.</text>
</comment>
<dbReference type="InterPro" id="IPR013325">
    <property type="entry name" value="RNA_pol_sigma_r2"/>
</dbReference>
<dbReference type="Gene3D" id="1.10.10.10">
    <property type="entry name" value="Winged helix-like DNA-binding domain superfamily/Winged helix DNA-binding domain"/>
    <property type="match status" value="1"/>
</dbReference>
<protein>
    <recommendedName>
        <fullName evidence="6">RNA polymerase sigma factor</fullName>
    </recommendedName>
</protein>
<evidence type="ECO:0000259" key="7">
    <source>
        <dbReference type="Pfam" id="PF04542"/>
    </source>
</evidence>
<dbReference type="Proteomes" id="UP000324376">
    <property type="component" value="Unassembled WGS sequence"/>
</dbReference>
<dbReference type="PROSITE" id="PS01063">
    <property type="entry name" value="SIGMA70_ECF"/>
    <property type="match status" value="1"/>
</dbReference>
<evidence type="ECO:0000256" key="5">
    <source>
        <dbReference type="ARBA" id="ARBA00023163"/>
    </source>
</evidence>
<keyword evidence="2 6" id="KW-0805">Transcription regulation</keyword>
<evidence type="ECO:0000259" key="8">
    <source>
        <dbReference type="Pfam" id="PF08281"/>
    </source>
</evidence>
<evidence type="ECO:0000313" key="9">
    <source>
        <dbReference type="EMBL" id="TYP70862.1"/>
    </source>
</evidence>
<reference evidence="9 10" key="1">
    <citation type="submission" date="2019-07" db="EMBL/GenBank/DDBJ databases">
        <title>Genomic Encyclopedia of Archaeal and Bacterial Type Strains, Phase II (KMG-II): from individual species to whole genera.</title>
        <authorList>
            <person name="Goeker M."/>
        </authorList>
    </citation>
    <scope>NUCLEOTIDE SEQUENCE [LARGE SCALE GENOMIC DNA]</scope>
    <source>
        <strain evidence="9 10">DSM 17527</strain>
    </source>
</reference>
<dbReference type="PANTHER" id="PTHR43133:SF8">
    <property type="entry name" value="RNA POLYMERASE SIGMA FACTOR HI_1459-RELATED"/>
    <property type="match status" value="1"/>
</dbReference>
<accession>A0A5S5BXF2</accession>
<comment type="similarity">
    <text evidence="1 6">Belongs to the sigma-70 factor family. ECF subfamily.</text>
</comment>
<dbReference type="NCBIfam" id="TIGR02937">
    <property type="entry name" value="sigma70-ECF"/>
    <property type="match status" value="1"/>
</dbReference>
<evidence type="ECO:0000256" key="1">
    <source>
        <dbReference type="ARBA" id="ARBA00010641"/>
    </source>
</evidence>
<dbReference type="CDD" id="cd06171">
    <property type="entry name" value="Sigma70_r4"/>
    <property type="match status" value="1"/>
</dbReference>
<keyword evidence="10" id="KW-1185">Reference proteome</keyword>
<feature type="domain" description="RNA polymerase sigma-70 region 2" evidence="7">
    <location>
        <begin position="24"/>
        <end position="91"/>
    </location>
</feature>
<evidence type="ECO:0000313" key="10">
    <source>
        <dbReference type="Proteomes" id="UP000324376"/>
    </source>
</evidence>
<dbReference type="GO" id="GO:0016987">
    <property type="term" value="F:sigma factor activity"/>
    <property type="evidence" value="ECO:0007669"/>
    <property type="project" value="UniProtKB-KW"/>
</dbReference>
<organism evidence="9 10">
    <name type="scientific">Aquimarina intermedia</name>
    <dbReference type="NCBI Taxonomy" id="350814"/>
    <lineage>
        <taxon>Bacteria</taxon>
        <taxon>Pseudomonadati</taxon>
        <taxon>Bacteroidota</taxon>
        <taxon>Flavobacteriia</taxon>
        <taxon>Flavobacteriales</taxon>
        <taxon>Flavobacteriaceae</taxon>
        <taxon>Aquimarina</taxon>
    </lineage>
</organism>
<dbReference type="Gene3D" id="1.10.1740.10">
    <property type="match status" value="1"/>
</dbReference>
<dbReference type="InterPro" id="IPR013324">
    <property type="entry name" value="RNA_pol_sigma_r3/r4-like"/>
</dbReference>
<dbReference type="OrthoDB" id="1027298at2"/>
<dbReference type="AlphaFoldDB" id="A0A5S5BXF2"/>
<dbReference type="InterPro" id="IPR013249">
    <property type="entry name" value="RNA_pol_sigma70_r4_t2"/>
</dbReference>
<evidence type="ECO:0000256" key="3">
    <source>
        <dbReference type="ARBA" id="ARBA00023082"/>
    </source>
</evidence>
<keyword evidence="3 6" id="KW-0731">Sigma factor</keyword>
<evidence type="ECO:0000256" key="4">
    <source>
        <dbReference type="ARBA" id="ARBA00023125"/>
    </source>
</evidence>